<evidence type="ECO:0000256" key="5">
    <source>
        <dbReference type="ARBA" id="ARBA00022989"/>
    </source>
</evidence>
<sequence>MGLVYLGGLLLSLAAMLALDWRLRLFLFRSPCRAALVLACGLLFFLIWDVAGIRLGIFYRAETAIMTGILLAPDLPLEEAFFLTFLCYLTMVLFTTSLRWAESGTFWPPARSSAGTGNRPKEDLS</sequence>
<evidence type="ECO:0000256" key="1">
    <source>
        <dbReference type="ARBA" id="ARBA00004141"/>
    </source>
</evidence>
<evidence type="ECO:0000313" key="9">
    <source>
        <dbReference type="EMBL" id="MBG0740187.1"/>
    </source>
</evidence>
<comment type="caution">
    <text evidence="9">The sequence shown here is derived from an EMBL/GenBank/DDBJ whole genome shotgun (WGS) entry which is preliminary data.</text>
</comment>
<keyword evidence="10" id="KW-1185">Reference proteome</keyword>
<dbReference type="RefSeq" id="WP_196397131.1">
    <property type="nucleotide sequence ID" value="NZ_JADNYM010000015.1"/>
</dbReference>
<keyword evidence="3 8" id="KW-0812">Transmembrane</keyword>
<reference evidence="9 10" key="1">
    <citation type="submission" date="2020-11" db="EMBL/GenBank/DDBJ databases">
        <title>Arthrobacter antarcticus sp. nov., isolated from Antarctic Soil.</title>
        <authorList>
            <person name="Li J."/>
        </authorList>
    </citation>
    <scope>NUCLEOTIDE SEQUENCE [LARGE SCALE GENOMIC DNA]</scope>
    <source>
        <strain evidence="9 10">Z1-20</strain>
    </source>
</reference>
<comment type="pathway">
    <text evidence="2">Carotenoid biosynthesis.</text>
</comment>
<accession>A0A931GAX8</accession>
<proteinExistence type="predicted"/>
<dbReference type="GO" id="GO:0045436">
    <property type="term" value="F:lycopene beta cyclase activity"/>
    <property type="evidence" value="ECO:0007669"/>
    <property type="project" value="UniProtKB-ARBA"/>
</dbReference>
<comment type="subcellular location">
    <subcellularLocation>
        <location evidence="1">Membrane</location>
        <topology evidence="1">Multi-pass membrane protein</topology>
    </subcellularLocation>
</comment>
<evidence type="ECO:0000256" key="7">
    <source>
        <dbReference type="ARBA" id="ARBA00023235"/>
    </source>
</evidence>
<evidence type="ECO:0000256" key="6">
    <source>
        <dbReference type="ARBA" id="ARBA00023136"/>
    </source>
</evidence>
<keyword evidence="4" id="KW-0125">Carotenoid biosynthesis</keyword>
<gene>
    <name evidence="9" type="ORF">IV500_12430</name>
</gene>
<dbReference type="GO" id="GO:0016117">
    <property type="term" value="P:carotenoid biosynthetic process"/>
    <property type="evidence" value="ECO:0007669"/>
    <property type="project" value="UniProtKB-KW"/>
</dbReference>
<dbReference type="Proteomes" id="UP000655366">
    <property type="component" value="Unassembled WGS sequence"/>
</dbReference>
<feature type="transmembrane region" description="Helical" evidence="8">
    <location>
        <begin position="80"/>
        <end position="101"/>
    </location>
</feature>
<keyword evidence="7" id="KW-0413">Isomerase</keyword>
<keyword evidence="6 8" id="KW-0472">Membrane</keyword>
<dbReference type="AlphaFoldDB" id="A0A931GAX8"/>
<organism evidence="9 10">
    <name type="scientific">Arthrobacter terrae</name>
    <dbReference type="NCBI Taxonomy" id="2935737"/>
    <lineage>
        <taxon>Bacteria</taxon>
        <taxon>Bacillati</taxon>
        <taxon>Actinomycetota</taxon>
        <taxon>Actinomycetes</taxon>
        <taxon>Micrococcales</taxon>
        <taxon>Micrococcaceae</taxon>
        <taxon>Arthrobacter</taxon>
    </lineage>
</organism>
<evidence type="ECO:0000256" key="8">
    <source>
        <dbReference type="SAM" id="Phobius"/>
    </source>
</evidence>
<keyword evidence="5 8" id="KW-1133">Transmembrane helix</keyword>
<feature type="transmembrane region" description="Helical" evidence="8">
    <location>
        <begin position="34"/>
        <end position="59"/>
    </location>
</feature>
<name>A0A931GAX8_9MICC</name>
<evidence type="ECO:0000256" key="3">
    <source>
        <dbReference type="ARBA" id="ARBA00022692"/>
    </source>
</evidence>
<evidence type="ECO:0000313" key="10">
    <source>
        <dbReference type="Proteomes" id="UP000655366"/>
    </source>
</evidence>
<dbReference type="NCBIfam" id="TIGR03462">
    <property type="entry name" value="CarR_dom_SF"/>
    <property type="match status" value="1"/>
</dbReference>
<protein>
    <submittedName>
        <fullName evidence="9">Lycopene cyclase domain-containing protein</fullName>
    </submittedName>
</protein>
<dbReference type="GO" id="GO:0016020">
    <property type="term" value="C:membrane"/>
    <property type="evidence" value="ECO:0007669"/>
    <property type="project" value="UniProtKB-SubCell"/>
</dbReference>
<dbReference type="GO" id="GO:0016872">
    <property type="term" value="F:intramolecular lyase activity"/>
    <property type="evidence" value="ECO:0007669"/>
    <property type="project" value="InterPro"/>
</dbReference>
<dbReference type="EMBL" id="JADNYM010000015">
    <property type="protein sequence ID" value="MBG0740187.1"/>
    <property type="molecule type" value="Genomic_DNA"/>
</dbReference>
<dbReference type="InterPro" id="IPR017825">
    <property type="entry name" value="Lycopene_cyclase_dom"/>
</dbReference>
<evidence type="ECO:0000256" key="2">
    <source>
        <dbReference type="ARBA" id="ARBA00004829"/>
    </source>
</evidence>
<evidence type="ECO:0000256" key="4">
    <source>
        <dbReference type="ARBA" id="ARBA00022746"/>
    </source>
</evidence>